<evidence type="ECO:0000256" key="6">
    <source>
        <dbReference type="ARBA" id="ARBA00093785"/>
    </source>
</evidence>
<comment type="caution">
    <text evidence="8">The sequence shown here is derived from an EMBL/GenBank/DDBJ whole genome shotgun (WGS) entry which is preliminary data.</text>
</comment>
<keyword evidence="9" id="KW-1185">Reference proteome</keyword>
<evidence type="ECO:0000256" key="4">
    <source>
        <dbReference type="ARBA" id="ARBA00023186"/>
    </source>
</evidence>
<dbReference type="OrthoDB" id="2353131at2"/>
<sequence>MSALHRLHDLTENIIVRIKMADKNNREEVVSEFDQFVEEREKLLKGIKGPYTDEEKELGSRLVELDQQLQSLVQNYLSSFRTDMVSFQRKKVSNKRYTNPYASLYGRDGSFIDKKN</sequence>
<comment type="function">
    <text evidence="5">May act as an export chaperone for the filament capping protein FliD.</text>
</comment>
<name>A0A2I0QUG0_9BACI</name>
<evidence type="ECO:0000256" key="5">
    <source>
        <dbReference type="ARBA" id="ARBA00093765"/>
    </source>
</evidence>
<dbReference type="Pfam" id="PF05400">
    <property type="entry name" value="FliT"/>
    <property type="match status" value="1"/>
</dbReference>
<dbReference type="EMBL" id="PJNH01000002">
    <property type="protein sequence ID" value="PKR77992.1"/>
    <property type="molecule type" value="Genomic_DNA"/>
</dbReference>
<comment type="subcellular location">
    <subcellularLocation>
        <location evidence="1">Cytoplasm</location>
        <location evidence="1">Cytosol</location>
    </subcellularLocation>
</comment>
<dbReference type="RefSeq" id="WP_101331600.1">
    <property type="nucleotide sequence ID" value="NZ_PJNH01000002.1"/>
</dbReference>
<accession>A0A2I0QUG0</accession>
<evidence type="ECO:0000256" key="3">
    <source>
        <dbReference type="ARBA" id="ARBA00022795"/>
    </source>
</evidence>
<comment type="similarity">
    <text evidence="6">Belongs to the bacillales FliT family.</text>
</comment>
<proteinExistence type="inferred from homology"/>
<evidence type="ECO:0000256" key="1">
    <source>
        <dbReference type="ARBA" id="ARBA00004514"/>
    </source>
</evidence>
<keyword evidence="2" id="KW-0963">Cytoplasm</keyword>
<keyword evidence="4" id="KW-0143">Chaperone</keyword>
<protein>
    <recommendedName>
        <fullName evidence="7">Flagellar protein FliT</fullName>
    </recommendedName>
</protein>
<evidence type="ECO:0000256" key="7">
    <source>
        <dbReference type="ARBA" id="ARBA00093797"/>
    </source>
</evidence>
<dbReference type="Proteomes" id="UP000243524">
    <property type="component" value="Unassembled WGS sequence"/>
</dbReference>
<organism evidence="8 9">
    <name type="scientific">Halalkalibacillus sediminis</name>
    <dbReference type="NCBI Taxonomy" id="2018042"/>
    <lineage>
        <taxon>Bacteria</taxon>
        <taxon>Bacillati</taxon>
        <taxon>Bacillota</taxon>
        <taxon>Bacilli</taxon>
        <taxon>Bacillales</taxon>
        <taxon>Bacillaceae</taxon>
        <taxon>Halalkalibacillus</taxon>
    </lineage>
</organism>
<dbReference type="AlphaFoldDB" id="A0A2I0QUG0"/>
<dbReference type="InterPro" id="IPR008622">
    <property type="entry name" value="FliT"/>
</dbReference>
<evidence type="ECO:0000313" key="8">
    <source>
        <dbReference type="EMBL" id="PKR77992.1"/>
    </source>
</evidence>
<gene>
    <name evidence="8" type="ORF">CEY16_08715</name>
</gene>
<keyword evidence="3" id="KW-1005">Bacterial flagellum biogenesis</keyword>
<evidence type="ECO:0000256" key="2">
    <source>
        <dbReference type="ARBA" id="ARBA00022490"/>
    </source>
</evidence>
<evidence type="ECO:0000313" key="9">
    <source>
        <dbReference type="Proteomes" id="UP000243524"/>
    </source>
</evidence>
<reference evidence="8 9" key="1">
    <citation type="submission" date="2017-06" db="EMBL/GenBank/DDBJ databases">
        <title>the draft geome sequence of Illustriluteabacillus marina B3227.</title>
        <authorList>
            <person name="He R.-H."/>
            <person name="Du Z.-J."/>
        </authorList>
    </citation>
    <scope>NUCLEOTIDE SEQUENCE [LARGE SCALE GENOMIC DNA]</scope>
    <source>
        <strain evidence="8 9">B3227</strain>
    </source>
</reference>